<protein>
    <recommendedName>
        <fullName evidence="1">START domain-containing protein</fullName>
    </recommendedName>
</protein>
<dbReference type="GO" id="GO:0005737">
    <property type="term" value="C:cytoplasm"/>
    <property type="evidence" value="ECO:0007669"/>
    <property type="project" value="UniProtKB-ARBA"/>
</dbReference>
<organism evidence="2 3">
    <name type="scientific">Lagenidium giganteum</name>
    <dbReference type="NCBI Taxonomy" id="4803"/>
    <lineage>
        <taxon>Eukaryota</taxon>
        <taxon>Sar</taxon>
        <taxon>Stramenopiles</taxon>
        <taxon>Oomycota</taxon>
        <taxon>Peronosporomycetes</taxon>
        <taxon>Pythiales</taxon>
        <taxon>Pythiaceae</taxon>
    </lineage>
</organism>
<dbReference type="EMBL" id="DAKRPA010000039">
    <property type="protein sequence ID" value="DBA01912.1"/>
    <property type="molecule type" value="Genomic_DNA"/>
</dbReference>
<reference evidence="2" key="2">
    <citation type="journal article" date="2023" name="Microbiol Resour">
        <title>Decontamination and Annotation of the Draft Genome Sequence of the Oomycete Lagenidium giganteum ARSEF 373.</title>
        <authorList>
            <person name="Morgan W.R."/>
            <person name="Tartar A."/>
        </authorList>
    </citation>
    <scope>NUCLEOTIDE SEQUENCE</scope>
    <source>
        <strain evidence="2">ARSEF 373</strain>
    </source>
</reference>
<dbReference type="SUPFAM" id="SSF55961">
    <property type="entry name" value="Bet v1-like"/>
    <property type="match status" value="1"/>
</dbReference>
<dbReference type="InterPro" id="IPR051213">
    <property type="entry name" value="START_lipid_transfer"/>
</dbReference>
<dbReference type="Proteomes" id="UP001146120">
    <property type="component" value="Unassembled WGS sequence"/>
</dbReference>
<dbReference type="PROSITE" id="PS50848">
    <property type="entry name" value="START"/>
    <property type="match status" value="1"/>
</dbReference>
<evidence type="ECO:0000313" key="3">
    <source>
        <dbReference type="Proteomes" id="UP001146120"/>
    </source>
</evidence>
<sequence length="249" mass="27171">MVLSADIDRPVDEEVMMPNADASSQQSKMIDLVVPVPAPTVRAHLSEFEDDSVRRLLLRQSGKDVLPNGWKEGPHSNGIQVYHGEVADNSWNTMMTTGKLAVSAEKAMRVLVNPDYVPKYDEMTATVRVLEVLSEATQIRLVSCKSVMFTGARDFCVATTVRKEASGRIVIATRSVEHPEGVQSGYVRALSYISGYILTPDPTNPDACEIAVLAHMDLGGYMPAMVINYVGLSAPIKLVEKIHEVTLAA</sequence>
<dbReference type="CDD" id="cd00177">
    <property type="entry name" value="START"/>
    <property type="match status" value="1"/>
</dbReference>
<evidence type="ECO:0000259" key="1">
    <source>
        <dbReference type="PROSITE" id="PS50848"/>
    </source>
</evidence>
<evidence type="ECO:0000313" key="2">
    <source>
        <dbReference type="EMBL" id="DBA01912.1"/>
    </source>
</evidence>
<dbReference type="AlphaFoldDB" id="A0AAV2Z5F6"/>
<gene>
    <name evidence="2" type="ORF">N0F65_005101</name>
</gene>
<dbReference type="InterPro" id="IPR002913">
    <property type="entry name" value="START_lipid-bd_dom"/>
</dbReference>
<feature type="domain" description="START" evidence="1">
    <location>
        <begin position="68"/>
        <end position="228"/>
    </location>
</feature>
<dbReference type="Pfam" id="PF01852">
    <property type="entry name" value="START"/>
    <property type="match status" value="1"/>
</dbReference>
<dbReference type="Gene3D" id="3.30.530.20">
    <property type="match status" value="1"/>
</dbReference>
<dbReference type="PANTHER" id="PTHR19308">
    <property type="entry name" value="PHOSPHATIDYLCHOLINE TRANSFER PROTEIN"/>
    <property type="match status" value="1"/>
</dbReference>
<dbReference type="PANTHER" id="PTHR19308:SF14">
    <property type="entry name" value="START DOMAIN-CONTAINING PROTEIN"/>
    <property type="match status" value="1"/>
</dbReference>
<dbReference type="InterPro" id="IPR023393">
    <property type="entry name" value="START-like_dom_sf"/>
</dbReference>
<dbReference type="GO" id="GO:0008289">
    <property type="term" value="F:lipid binding"/>
    <property type="evidence" value="ECO:0007669"/>
    <property type="project" value="InterPro"/>
</dbReference>
<proteinExistence type="predicted"/>
<accession>A0AAV2Z5F6</accession>
<comment type="caution">
    <text evidence="2">The sequence shown here is derived from an EMBL/GenBank/DDBJ whole genome shotgun (WGS) entry which is preliminary data.</text>
</comment>
<name>A0AAV2Z5F6_9STRA</name>
<dbReference type="SMART" id="SM00234">
    <property type="entry name" value="START"/>
    <property type="match status" value="1"/>
</dbReference>
<keyword evidence="3" id="KW-1185">Reference proteome</keyword>
<reference evidence="2" key="1">
    <citation type="submission" date="2022-11" db="EMBL/GenBank/DDBJ databases">
        <authorList>
            <person name="Morgan W.R."/>
            <person name="Tartar A."/>
        </authorList>
    </citation>
    <scope>NUCLEOTIDE SEQUENCE</scope>
    <source>
        <strain evidence="2">ARSEF 373</strain>
    </source>
</reference>